<proteinExistence type="predicted"/>
<evidence type="ECO:0000256" key="1">
    <source>
        <dbReference type="SAM" id="MobiDB-lite"/>
    </source>
</evidence>
<gene>
    <name evidence="2" type="ORF">ERUC_LOCUS18234</name>
</gene>
<keyword evidence="3" id="KW-1185">Reference proteome</keyword>
<reference evidence="2 3" key="1">
    <citation type="submission" date="2022-03" db="EMBL/GenBank/DDBJ databases">
        <authorList>
            <person name="Macdonald S."/>
            <person name="Ahmed S."/>
            <person name="Newling K."/>
        </authorList>
    </citation>
    <scope>NUCLEOTIDE SEQUENCE [LARGE SCALE GENOMIC DNA]</scope>
</reference>
<accession>A0ABC8K8L9</accession>
<name>A0ABC8K8L9_ERUVS</name>
<dbReference type="EMBL" id="CAKOAT010170155">
    <property type="protein sequence ID" value="CAH8351329.1"/>
    <property type="molecule type" value="Genomic_DNA"/>
</dbReference>
<dbReference type="AlphaFoldDB" id="A0ABC8K8L9"/>
<evidence type="ECO:0000313" key="3">
    <source>
        <dbReference type="Proteomes" id="UP001642260"/>
    </source>
</evidence>
<protein>
    <submittedName>
        <fullName evidence="2">Uncharacterized protein</fullName>
    </submittedName>
</protein>
<feature type="region of interest" description="Disordered" evidence="1">
    <location>
        <begin position="1"/>
        <end position="80"/>
    </location>
</feature>
<organism evidence="2 3">
    <name type="scientific">Eruca vesicaria subsp. sativa</name>
    <name type="common">Garden rocket</name>
    <name type="synonym">Eruca sativa</name>
    <dbReference type="NCBI Taxonomy" id="29727"/>
    <lineage>
        <taxon>Eukaryota</taxon>
        <taxon>Viridiplantae</taxon>
        <taxon>Streptophyta</taxon>
        <taxon>Embryophyta</taxon>
        <taxon>Tracheophyta</taxon>
        <taxon>Spermatophyta</taxon>
        <taxon>Magnoliopsida</taxon>
        <taxon>eudicotyledons</taxon>
        <taxon>Gunneridae</taxon>
        <taxon>Pentapetalae</taxon>
        <taxon>rosids</taxon>
        <taxon>malvids</taxon>
        <taxon>Brassicales</taxon>
        <taxon>Brassicaceae</taxon>
        <taxon>Brassiceae</taxon>
        <taxon>Eruca</taxon>
    </lineage>
</organism>
<comment type="caution">
    <text evidence="2">The sequence shown here is derived from an EMBL/GenBank/DDBJ whole genome shotgun (WGS) entry which is preliminary data.</text>
</comment>
<dbReference type="Proteomes" id="UP001642260">
    <property type="component" value="Unassembled WGS sequence"/>
</dbReference>
<evidence type="ECO:0000313" key="2">
    <source>
        <dbReference type="EMBL" id="CAH8351329.1"/>
    </source>
</evidence>
<sequence>MAPRPKPKNPPPLYSEMFGTDGIGTSSSGPSSSERVSDSQAYYPGHDIPYHEMPPPSGPTRHPAKVAFTTREGGKDSIKR</sequence>